<comment type="similarity">
    <text evidence="1">Belongs to the bacterial solute-binding protein 7 family.</text>
</comment>
<dbReference type="Proteomes" id="UP000186110">
    <property type="component" value="Chromosome"/>
</dbReference>
<dbReference type="eggNOG" id="COG1638">
    <property type="taxonomic scope" value="Bacteria"/>
</dbReference>
<evidence type="ECO:0000313" key="5">
    <source>
        <dbReference type="EMBL" id="APW42032.1"/>
    </source>
</evidence>
<dbReference type="InterPro" id="IPR018389">
    <property type="entry name" value="DctP_fam"/>
</dbReference>
<dbReference type="NCBIfam" id="NF037995">
    <property type="entry name" value="TRAP_S1"/>
    <property type="match status" value="1"/>
</dbReference>
<feature type="signal peptide" evidence="4">
    <location>
        <begin position="1"/>
        <end position="31"/>
    </location>
</feature>
<dbReference type="InterPro" id="IPR038404">
    <property type="entry name" value="TRAP_DctP_sf"/>
</dbReference>
<dbReference type="PANTHER" id="PTHR33376:SF7">
    <property type="entry name" value="C4-DICARBOXYLATE-BINDING PROTEIN DCTB"/>
    <property type="match status" value="1"/>
</dbReference>
<dbReference type="CDD" id="cd13602">
    <property type="entry name" value="PBP2_TRAP_BpDctp6_7"/>
    <property type="match status" value="1"/>
</dbReference>
<evidence type="ECO:0000256" key="4">
    <source>
        <dbReference type="SAM" id="SignalP"/>
    </source>
</evidence>
<gene>
    <name evidence="5" type="ORF">RS694_05440</name>
</gene>
<dbReference type="Gene3D" id="3.40.190.170">
    <property type="entry name" value="Bacterial extracellular solute-binding protein, family 7"/>
    <property type="match status" value="1"/>
</dbReference>
<dbReference type="PANTHER" id="PTHR33376">
    <property type="match status" value="1"/>
</dbReference>
<evidence type="ECO:0000256" key="1">
    <source>
        <dbReference type="ARBA" id="ARBA00009023"/>
    </source>
</evidence>
<proteinExistence type="inferred from homology"/>
<keyword evidence="6" id="KW-1185">Reference proteome</keyword>
<dbReference type="AlphaFoldDB" id="A0A1P8K7N9"/>
<keyword evidence="2" id="KW-0813">Transport</keyword>
<feature type="chain" id="PRO_5010246264" evidence="4">
    <location>
        <begin position="32"/>
        <end position="364"/>
    </location>
</feature>
<dbReference type="GO" id="GO:0055085">
    <property type="term" value="P:transmembrane transport"/>
    <property type="evidence" value="ECO:0007669"/>
    <property type="project" value="InterPro"/>
</dbReference>
<sequence>MHSFFFTTARKACSLALLCALVAAVSSPVQAQTEPSQKLRIVGGLAGINQYVNNEEPFWTKELARLSNGKYTAEIVPFDRAGVPGGDMLRMIQLGVIPFGTVLMSSLSAQYPEYTAPDLAGLNPNMASLRKSVAAYRPYLEKSLRERHGIEMLAIYVYPAQVVFCKRPLSSLADLANRRTRVASATQSDFVSALGGVPVLIPLAQLMPNMASGNTECAITGTMTGNTLGLHEVTTHIHPLPVSWGMAIFGANATAWNGLVPDLKAVLARELPKLETAIWTESERETAMGMRCNKGDASCTGGRKGHMVELPLPVQDERRRQDILASQVLPRWVQRCNTKCADVWNQTIGPVRGVMASATPPAPK</sequence>
<dbReference type="EMBL" id="CP019239">
    <property type="protein sequence ID" value="APW42032.1"/>
    <property type="molecule type" value="Genomic_DNA"/>
</dbReference>
<protein>
    <submittedName>
        <fullName evidence="5">ABC transporter substrate-binding protein</fullName>
    </submittedName>
</protein>
<keyword evidence="3 4" id="KW-0732">Signal</keyword>
<name>A0A1P8K7N9_9BURK</name>
<dbReference type="RefSeq" id="WP_029706114.1">
    <property type="nucleotide sequence ID" value="NZ_CP019239.1"/>
</dbReference>
<dbReference type="STRING" id="1484693.RS694_05440"/>
<accession>A0A1P8K7N9</accession>
<reference evidence="5 6" key="1">
    <citation type="submission" date="2017-01" db="EMBL/GenBank/DDBJ databases">
        <authorList>
            <person name="Mah S.A."/>
            <person name="Swanson W.J."/>
            <person name="Moy G.W."/>
            <person name="Vacquier V.D."/>
        </authorList>
    </citation>
    <scope>NUCLEOTIDE SEQUENCE [LARGE SCALE GENOMIC DNA]</scope>
    <source>
        <strain evidence="5 6">DSM 22694</strain>
    </source>
</reference>
<organism evidence="5 6">
    <name type="scientific">Rhodoferax saidenbachensis</name>
    <dbReference type="NCBI Taxonomy" id="1484693"/>
    <lineage>
        <taxon>Bacteria</taxon>
        <taxon>Pseudomonadati</taxon>
        <taxon>Pseudomonadota</taxon>
        <taxon>Betaproteobacteria</taxon>
        <taxon>Burkholderiales</taxon>
        <taxon>Comamonadaceae</taxon>
        <taxon>Rhodoferax</taxon>
    </lineage>
</organism>
<dbReference type="KEGG" id="rsb:RS694_05440"/>
<evidence type="ECO:0000256" key="2">
    <source>
        <dbReference type="ARBA" id="ARBA00022448"/>
    </source>
</evidence>
<evidence type="ECO:0000313" key="6">
    <source>
        <dbReference type="Proteomes" id="UP000186110"/>
    </source>
</evidence>
<dbReference type="Pfam" id="PF03480">
    <property type="entry name" value="DctP"/>
    <property type="match status" value="1"/>
</dbReference>
<evidence type="ECO:0000256" key="3">
    <source>
        <dbReference type="ARBA" id="ARBA00022729"/>
    </source>
</evidence>